<keyword evidence="4" id="KW-0804">Transcription</keyword>
<evidence type="ECO:0000259" key="6">
    <source>
        <dbReference type="Pfam" id="PF08281"/>
    </source>
</evidence>
<dbReference type="SUPFAM" id="SSF88659">
    <property type="entry name" value="Sigma3 and sigma4 domains of RNA polymerase sigma factors"/>
    <property type="match status" value="1"/>
</dbReference>
<evidence type="ECO:0000256" key="2">
    <source>
        <dbReference type="ARBA" id="ARBA00023015"/>
    </source>
</evidence>
<evidence type="ECO:0000256" key="1">
    <source>
        <dbReference type="ARBA" id="ARBA00010641"/>
    </source>
</evidence>
<dbReference type="EMBL" id="JBHUIP010000016">
    <property type="protein sequence ID" value="MFD2265150.1"/>
    <property type="molecule type" value="Genomic_DNA"/>
</dbReference>
<reference evidence="8" key="1">
    <citation type="journal article" date="2019" name="Int. J. Syst. Evol. Microbiol.">
        <title>The Global Catalogue of Microorganisms (GCM) 10K type strain sequencing project: providing services to taxonomists for standard genome sequencing and annotation.</title>
        <authorList>
            <consortium name="The Broad Institute Genomics Platform"/>
            <consortium name="The Broad Institute Genome Sequencing Center for Infectious Disease"/>
            <person name="Wu L."/>
            <person name="Ma J."/>
        </authorList>
    </citation>
    <scope>NUCLEOTIDE SEQUENCE [LARGE SCALE GENOMIC DNA]</scope>
    <source>
        <strain evidence="8">CGMCC 1.19062</strain>
    </source>
</reference>
<feature type="domain" description="RNA polymerase sigma factor 70 region 4 type 2" evidence="6">
    <location>
        <begin position="108"/>
        <end position="160"/>
    </location>
</feature>
<dbReference type="InterPro" id="IPR039425">
    <property type="entry name" value="RNA_pol_sigma-70-like"/>
</dbReference>
<dbReference type="InterPro" id="IPR013325">
    <property type="entry name" value="RNA_pol_sigma_r2"/>
</dbReference>
<sequence>MTDEREKLLAAFQERREAVTRFLVRRVRNPEIAEDLTQETWIRIATGSVSMEVANPDAYLFRVAANLAADHARVENRRLTANEVEDLLEIPADSPDPSEIATGRQELQVLAKALGDLPSRQREIFRLARIEGMAHREIAEKFDVSTRTVEKDILKALEHCALRLRRSLKGRFGSGQSETS</sequence>
<dbReference type="NCBIfam" id="TIGR02937">
    <property type="entry name" value="sigma70-ECF"/>
    <property type="match status" value="1"/>
</dbReference>
<gene>
    <name evidence="7" type="ORF">ACFSM5_19765</name>
</gene>
<evidence type="ECO:0000313" key="8">
    <source>
        <dbReference type="Proteomes" id="UP001597295"/>
    </source>
</evidence>
<dbReference type="SUPFAM" id="SSF88946">
    <property type="entry name" value="Sigma2 domain of RNA polymerase sigma factors"/>
    <property type="match status" value="1"/>
</dbReference>
<dbReference type="InterPro" id="IPR007627">
    <property type="entry name" value="RNA_pol_sigma70_r2"/>
</dbReference>
<evidence type="ECO:0000259" key="5">
    <source>
        <dbReference type="Pfam" id="PF04542"/>
    </source>
</evidence>
<dbReference type="Proteomes" id="UP001597295">
    <property type="component" value="Unassembled WGS sequence"/>
</dbReference>
<comment type="caution">
    <text evidence="7">The sequence shown here is derived from an EMBL/GenBank/DDBJ whole genome shotgun (WGS) entry which is preliminary data.</text>
</comment>
<dbReference type="InterPro" id="IPR014284">
    <property type="entry name" value="RNA_pol_sigma-70_dom"/>
</dbReference>
<dbReference type="InterPro" id="IPR013249">
    <property type="entry name" value="RNA_pol_sigma70_r4_t2"/>
</dbReference>
<proteinExistence type="inferred from homology"/>
<dbReference type="Pfam" id="PF04542">
    <property type="entry name" value="Sigma70_r2"/>
    <property type="match status" value="1"/>
</dbReference>
<evidence type="ECO:0000256" key="4">
    <source>
        <dbReference type="ARBA" id="ARBA00023163"/>
    </source>
</evidence>
<protein>
    <submittedName>
        <fullName evidence="7">RNA polymerase sigma factor</fullName>
    </submittedName>
</protein>
<evidence type="ECO:0000256" key="3">
    <source>
        <dbReference type="ARBA" id="ARBA00023082"/>
    </source>
</evidence>
<organism evidence="7 8">
    <name type="scientific">Lacibacterium aquatile</name>
    <dbReference type="NCBI Taxonomy" id="1168082"/>
    <lineage>
        <taxon>Bacteria</taxon>
        <taxon>Pseudomonadati</taxon>
        <taxon>Pseudomonadota</taxon>
        <taxon>Alphaproteobacteria</taxon>
        <taxon>Rhodospirillales</taxon>
        <taxon>Rhodospirillaceae</taxon>
    </lineage>
</organism>
<keyword evidence="3" id="KW-0731">Sigma factor</keyword>
<dbReference type="Pfam" id="PF08281">
    <property type="entry name" value="Sigma70_r4_2"/>
    <property type="match status" value="1"/>
</dbReference>
<keyword evidence="2" id="KW-0805">Transcription regulation</keyword>
<name>A0ABW5E125_9PROT</name>
<dbReference type="InterPro" id="IPR013324">
    <property type="entry name" value="RNA_pol_sigma_r3/r4-like"/>
</dbReference>
<dbReference type="PANTHER" id="PTHR43133">
    <property type="entry name" value="RNA POLYMERASE ECF-TYPE SIGMA FACTO"/>
    <property type="match status" value="1"/>
</dbReference>
<dbReference type="Gene3D" id="1.10.1740.10">
    <property type="match status" value="1"/>
</dbReference>
<keyword evidence="8" id="KW-1185">Reference proteome</keyword>
<dbReference type="RefSeq" id="WP_379878322.1">
    <property type="nucleotide sequence ID" value="NZ_JBHUIP010000016.1"/>
</dbReference>
<dbReference type="PANTHER" id="PTHR43133:SF63">
    <property type="entry name" value="RNA POLYMERASE SIGMA FACTOR FECI-RELATED"/>
    <property type="match status" value="1"/>
</dbReference>
<accession>A0ABW5E125</accession>
<feature type="domain" description="RNA polymerase sigma-70 region 2" evidence="5">
    <location>
        <begin position="13"/>
        <end position="77"/>
    </location>
</feature>
<evidence type="ECO:0000313" key="7">
    <source>
        <dbReference type="EMBL" id="MFD2265150.1"/>
    </source>
</evidence>
<comment type="similarity">
    <text evidence="1">Belongs to the sigma-70 factor family. ECF subfamily.</text>
</comment>
<dbReference type="InterPro" id="IPR036388">
    <property type="entry name" value="WH-like_DNA-bd_sf"/>
</dbReference>
<dbReference type="Gene3D" id="1.10.10.10">
    <property type="entry name" value="Winged helix-like DNA-binding domain superfamily/Winged helix DNA-binding domain"/>
    <property type="match status" value="1"/>
</dbReference>